<name>A0AAD9RDM8_9HYME</name>
<evidence type="ECO:0000313" key="2">
    <source>
        <dbReference type="EMBL" id="KAK2577719.1"/>
    </source>
</evidence>
<protein>
    <submittedName>
        <fullName evidence="2">Uncharacterized protein</fullName>
    </submittedName>
</protein>
<reference evidence="2" key="1">
    <citation type="submission" date="2021-08" db="EMBL/GenBank/DDBJ databases">
        <authorList>
            <person name="Misof B."/>
            <person name="Oliver O."/>
            <person name="Podsiadlowski L."/>
            <person name="Donath A."/>
            <person name="Peters R."/>
            <person name="Mayer C."/>
            <person name="Rust J."/>
            <person name="Gunkel S."/>
            <person name="Lesny P."/>
            <person name="Martin S."/>
            <person name="Oeyen J.P."/>
            <person name="Petersen M."/>
            <person name="Panagiotis P."/>
            <person name="Wilbrandt J."/>
            <person name="Tanja T."/>
        </authorList>
    </citation>
    <scope>NUCLEOTIDE SEQUENCE</scope>
    <source>
        <strain evidence="2">GBR_01_08_01A</strain>
        <tissue evidence="2">Thorax + abdomen</tissue>
    </source>
</reference>
<organism evidence="2 3">
    <name type="scientific">Odynerus spinipes</name>
    <dbReference type="NCBI Taxonomy" id="1348599"/>
    <lineage>
        <taxon>Eukaryota</taxon>
        <taxon>Metazoa</taxon>
        <taxon>Ecdysozoa</taxon>
        <taxon>Arthropoda</taxon>
        <taxon>Hexapoda</taxon>
        <taxon>Insecta</taxon>
        <taxon>Pterygota</taxon>
        <taxon>Neoptera</taxon>
        <taxon>Endopterygota</taxon>
        <taxon>Hymenoptera</taxon>
        <taxon>Apocrita</taxon>
        <taxon>Aculeata</taxon>
        <taxon>Vespoidea</taxon>
        <taxon>Vespidae</taxon>
        <taxon>Eumeninae</taxon>
        <taxon>Odynerus</taxon>
    </lineage>
</organism>
<evidence type="ECO:0000313" key="3">
    <source>
        <dbReference type="Proteomes" id="UP001258017"/>
    </source>
</evidence>
<dbReference type="AlphaFoldDB" id="A0AAD9RDM8"/>
<keyword evidence="3" id="KW-1185">Reference proteome</keyword>
<accession>A0AAD9RDM8</accession>
<proteinExistence type="predicted"/>
<comment type="caution">
    <text evidence="2">The sequence shown here is derived from an EMBL/GenBank/DDBJ whole genome shotgun (WGS) entry which is preliminary data.</text>
</comment>
<evidence type="ECO:0000256" key="1">
    <source>
        <dbReference type="SAM" id="MobiDB-lite"/>
    </source>
</evidence>
<sequence length="183" mass="21395">MALGLDESFEVWKKSMLESFRETGWRKYREAYSFRYIGGSLIDYALRKENLLVNLRSNFPIDILIDLIITDLPIYIQDRIDRTEVTSIEEMLGELRKLEGLVQRKKTSNYTSNSETNNQRGGRTNEKKPCPYCEAKGFPGRFHSETICRLKQRDANRDPKNIKTVNNIAMQEHLNETIVDQKN</sequence>
<gene>
    <name evidence="2" type="ORF">KPH14_012880</name>
</gene>
<feature type="compositionally biased region" description="Low complexity" evidence="1">
    <location>
        <begin position="108"/>
        <end position="118"/>
    </location>
</feature>
<feature type="region of interest" description="Disordered" evidence="1">
    <location>
        <begin position="106"/>
        <end position="128"/>
    </location>
</feature>
<dbReference type="Proteomes" id="UP001258017">
    <property type="component" value="Unassembled WGS sequence"/>
</dbReference>
<reference evidence="2" key="2">
    <citation type="journal article" date="2023" name="Commun. Biol.">
        <title>Intrasexual cuticular hydrocarbon dimorphism in a wasp sheds light on hydrocarbon biosynthesis genes in Hymenoptera.</title>
        <authorList>
            <person name="Moris V.C."/>
            <person name="Podsiadlowski L."/>
            <person name="Martin S."/>
            <person name="Oeyen J.P."/>
            <person name="Donath A."/>
            <person name="Petersen M."/>
            <person name="Wilbrandt J."/>
            <person name="Misof B."/>
            <person name="Liedtke D."/>
            <person name="Thamm M."/>
            <person name="Scheiner R."/>
            <person name="Schmitt T."/>
            <person name="Niehuis O."/>
        </authorList>
    </citation>
    <scope>NUCLEOTIDE SEQUENCE</scope>
    <source>
        <strain evidence="2">GBR_01_08_01A</strain>
    </source>
</reference>
<dbReference type="EMBL" id="JAIFRP010001962">
    <property type="protein sequence ID" value="KAK2577719.1"/>
    <property type="molecule type" value="Genomic_DNA"/>
</dbReference>